<keyword evidence="2 7" id="KW-0813">Transport</keyword>
<organism evidence="9 10">
    <name type="scientific">Cohnella herbarum</name>
    <dbReference type="NCBI Taxonomy" id="2728023"/>
    <lineage>
        <taxon>Bacteria</taxon>
        <taxon>Bacillati</taxon>
        <taxon>Bacillota</taxon>
        <taxon>Bacilli</taxon>
        <taxon>Bacillales</taxon>
        <taxon>Paenibacillaceae</taxon>
        <taxon>Cohnella</taxon>
    </lineage>
</organism>
<dbReference type="PANTHER" id="PTHR43744:SF9">
    <property type="entry name" value="POLYGALACTURONAN_RHAMNOGALACTURONAN TRANSPORT SYSTEM PERMEASE PROTEIN YTCP"/>
    <property type="match status" value="1"/>
</dbReference>
<accession>A0A7Z2ZQW4</accession>
<protein>
    <submittedName>
        <fullName evidence="9">Carbohydrate ABC transporter permease</fullName>
    </submittedName>
</protein>
<evidence type="ECO:0000256" key="3">
    <source>
        <dbReference type="ARBA" id="ARBA00022475"/>
    </source>
</evidence>
<dbReference type="Pfam" id="PF00528">
    <property type="entry name" value="BPD_transp_1"/>
    <property type="match status" value="1"/>
</dbReference>
<dbReference type="CDD" id="cd06261">
    <property type="entry name" value="TM_PBP2"/>
    <property type="match status" value="1"/>
</dbReference>
<evidence type="ECO:0000256" key="1">
    <source>
        <dbReference type="ARBA" id="ARBA00004651"/>
    </source>
</evidence>
<keyword evidence="6 7" id="KW-0472">Membrane</keyword>
<evidence type="ECO:0000256" key="6">
    <source>
        <dbReference type="ARBA" id="ARBA00023136"/>
    </source>
</evidence>
<feature type="transmembrane region" description="Helical" evidence="7">
    <location>
        <begin position="125"/>
        <end position="145"/>
    </location>
</feature>
<gene>
    <name evidence="9" type="ORF">HH215_32635</name>
</gene>
<proteinExistence type="inferred from homology"/>
<evidence type="ECO:0000259" key="8">
    <source>
        <dbReference type="PROSITE" id="PS50928"/>
    </source>
</evidence>
<keyword evidence="5 7" id="KW-1133">Transmembrane helix</keyword>
<feature type="transmembrane region" description="Helical" evidence="7">
    <location>
        <begin position="205"/>
        <end position="226"/>
    </location>
</feature>
<name>A0A7Z2ZQW4_9BACL</name>
<dbReference type="PROSITE" id="PS50928">
    <property type="entry name" value="ABC_TM1"/>
    <property type="match status" value="1"/>
</dbReference>
<evidence type="ECO:0000256" key="5">
    <source>
        <dbReference type="ARBA" id="ARBA00022989"/>
    </source>
</evidence>
<keyword evidence="3" id="KW-1003">Cell membrane</keyword>
<dbReference type="RefSeq" id="WP_169283701.1">
    <property type="nucleotide sequence ID" value="NZ_CP051680.1"/>
</dbReference>
<evidence type="ECO:0000256" key="2">
    <source>
        <dbReference type="ARBA" id="ARBA00022448"/>
    </source>
</evidence>
<keyword evidence="4 7" id="KW-0812">Transmembrane</keyword>
<evidence type="ECO:0000256" key="7">
    <source>
        <dbReference type="RuleBase" id="RU363032"/>
    </source>
</evidence>
<dbReference type="Gene3D" id="1.10.3720.10">
    <property type="entry name" value="MetI-like"/>
    <property type="match status" value="1"/>
</dbReference>
<dbReference type="GO" id="GO:0005886">
    <property type="term" value="C:plasma membrane"/>
    <property type="evidence" value="ECO:0007669"/>
    <property type="project" value="UniProtKB-SubCell"/>
</dbReference>
<dbReference type="Proteomes" id="UP000502248">
    <property type="component" value="Chromosome"/>
</dbReference>
<dbReference type="KEGG" id="cheb:HH215_32635"/>
<keyword evidence="10" id="KW-1185">Reference proteome</keyword>
<feature type="transmembrane region" description="Helical" evidence="7">
    <location>
        <begin position="279"/>
        <end position="298"/>
    </location>
</feature>
<feature type="transmembrane region" description="Helical" evidence="7">
    <location>
        <begin position="28"/>
        <end position="53"/>
    </location>
</feature>
<dbReference type="GO" id="GO:0055085">
    <property type="term" value="P:transmembrane transport"/>
    <property type="evidence" value="ECO:0007669"/>
    <property type="project" value="InterPro"/>
</dbReference>
<feature type="domain" description="ABC transmembrane type-1" evidence="8">
    <location>
        <begin position="90"/>
        <end position="298"/>
    </location>
</feature>
<dbReference type="EMBL" id="CP051680">
    <property type="protein sequence ID" value="QJD87457.1"/>
    <property type="molecule type" value="Genomic_DNA"/>
</dbReference>
<evidence type="ECO:0000256" key="4">
    <source>
        <dbReference type="ARBA" id="ARBA00022692"/>
    </source>
</evidence>
<dbReference type="PANTHER" id="PTHR43744">
    <property type="entry name" value="ABC TRANSPORTER PERMEASE PROTEIN MG189-RELATED-RELATED"/>
    <property type="match status" value="1"/>
</dbReference>
<feature type="transmembrane region" description="Helical" evidence="7">
    <location>
        <begin position="157"/>
        <end position="174"/>
    </location>
</feature>
<sequence>MNARSNAAVPLQRASRNRIRENSSAAQLLIHVFFVLACAACLVPLLLVAIVSLSDERSILANGYSFFPEAFSLDAYRYLLGDAQRLINAYGISILVTVVGTLTSLLISSMLAYPLSRKDFPQRNLLAFFVFFTILFNGGLVPWYLVYTNLFHMKDTLLALLVPNLLMNGFYILIMRTFFSTSIPDSLIESAQIDGAGEWRTFFRIVLPLSLPVLATIGLFTTLGYWNDWFNSLVFIYDTRLISLQYLMTKTLLSIQFLQSNTQNSNIGKLLSEMPTETVRMAMAIIGIGPIVLAYPFFQKYLVKGLTVGAVKG</sequence>
<dbReference type="InterPro" id="IPR000515">
    <property type="entry name" value="MetI-like"/>
</dbReference>
<comment type="similarity">
    <text evidence="7">Belongs to the binding-protein-dependent transport system permease family.</text>
</comment>
<comment type="subcellular location">
    <subcellularLocation>
        <location evidence="1 7">Cell membrane</location>
        <topology evidence="1 7">Multi-pass membrane protein</topology>
    </subcellularLocation>
</comment>
<dbReference type="InterPro" id="IPR035906">
    <property type="entry name" value="MetI-like_sf"/>
</dbReference>
<evidence type="ECO:0000313" key="9">
    <source>
        <dbReference type="EMBL" id="QJD87457.1"/>
    </source>
</evidence>
<dbReference type="SUPFAM" id="SSF161098">
    <property type="entry name" value="MetI-like"/>
    <property type="match status" value="1"/>
</dbReference>
<feature type="transmembrane region" description="Helical" evidence="7">
    <location>
        <begin position="87"/>
        <end position="113"/>
    </location>
</feature>
<reference evidence="9 10" key="1">
    <citation type="submission" date="2020-04" db="EMBL/GenBank/DDBJ databases">
        <title>Genome sequencing of novel species.</title>
        <authorList>
            <person name="Heo J."/>
            <person name="Kim S.-J."/>
            <person name="Kim J.-S."/>
            <person name="Hong S.-B."/>
            <person name="Kwon S.-W."/>
        </authorList>
    </citation>
    <scope>NUCLEOTIDE SEQUENCE [LARGE SCALE GENOMIC DNA]</scope>
    <source>
        <strain evidence="9 10">MFER-1</strain>
    </source>
</reference>
<dbReference type="AlphaFoldDB" id="A0A7Z2ZQW4"/>
<evidence type="ECO:0000313" key="10">
    <source>
        <dbReference type="Proteomes" id="UP000502248"/>
    </source>
</evidence>